<keyword evidence="4" id="KW-0804">Transcription</keyword>
<dbReference type="EMBL" id="CP052766">
    <property type="protein sequence ID" value="QJR82676.1"/>
    <property type="molecule type" value="Genomic_DNA"/>
</dbReference>
<dbReference type="SUPFAM" id="SSF53850">
    <property type="entry name" value="Periplasmic binding protein-like II"/>
    <property type="match status" value="1"/>
</dbReference>
<name>A0A6M4M974_9ALTE</name>
<evidence type="ECO:0000313" key="6">
    <source>
        <dbReference type="EMBL" id="QJR79318.1"/>
    </source>
</evidence>
<dbReference type="GO" id="GO:0003700">
    <property type="term" value="F:DNA-binding transcription factor activity"/>
    <property type="evidence" value="ECO:0007669"/>
    <property type="project" value="InterPro"/>
</dbReference>
<keyword evidence="2" id="KW-0805">Transcription regulation</keyword>
<dbReference type="OrthoDB" id="9786526at2"/>
<dbReference type="Pfam" id="PF00126">
    <property type="entry name" value="HTH_1"/>
    <property type="match status" value="1"/>
</dbReference>
<dbReference type="InterPro" id="IPR036390">
    <property type="entry name" value="WH_DNA-bd_sf"/>
</dbReference>
<dbReference type="InterPro" id="IPR000847">
    <property type="entry name" value="LysR_HTH_N"/>
</dbReference>
<dbReference type="PROSITE" id="PS50931">
    <property type="entry name" value="HTH_LYSR"/>
    <property type="match status" value="1"/>
</dbReference>
<comment type="similarity">
    <text evidence="1">Belongs to the LysR transcriptional regulatory family.</text>
</comment>
<evidence type="ECO:0000256" key="2">
    <source>
        <dbReference type="ARBA" id="ARBA00023015"/>
    </source>
</evidence>
<dbReference type="KEGG" id="apel:CA267_000135"/>
<dbReference type="RefSeq" id="WP_075609345.1">
    <property type="nucleotide sequence ID" value="NZ_CP052766.1"/>
</dbReference>
<gene>
    <name evidence="6" type="ORF">CA267_000135</name>
    <name evidence="7" type="ORF">CA267_018920</name>
</gene>
<reference evidence="8" key="1">
    <citation type="submission" date="2014-12" db="EMBL/GenBank/DDBJ databases">
        <title>Complete genome sequence of a multi-drug resistant Klebsiella pneumoniae.</title>
        <authorList>
            <person name="Hua X."/>
            <person name="Chen Q."/>
            <person name="Li X."/>
            <person name="Feng Y."/>
            <person name="Ruan Z."/>
            <person name="Yu Y."/>
        </authorList>
    </citation>
    <scope>NUCLEOTIDE SEQUENCE [LARGE SCALE GENOMIC DNA]</scope>
    <source>
        <strain evidence="8">5.12</strain>
    </source>
</reference>
<evidence type="ECO:0000313" key="8">
    <source>
        <dbReference type="Proteomes" id="UP000219285"/>
    </source>
</evidence>
<dbReference type="FunFam" id="1.10.10.10:FF:000001">
    <property type="entry name" value="LysR family transcriptional regulator"/>
    <property type="match status" value="1"/>
</dbReference>
<protein>
    <submittedName>
        <fullName evidence="6">LysR family transcriptional regulator</fullName>
    </submittedName>
</protein>
<dbReference type="InterPro" id="IPR036388">
    <property type="entry name" value="WH-like_DNA-bd_sf"/>
</dbReference>
<dbReference type="AlphaFoldDB" id="A0A6M4M974"/>
<evidence type="ECO:0000256" key="3">
    <source>
        <dbReference type="ARBA" id="ARBA00023125"/>
    </source>
</evidence>
<feature type="domain" description="HTH lysR-type" evidence="5">
    <location>
        <begin position="1"/>
        <end position="58"/>
    </location>
</feature>
<organism evidence="6 8">
    <name type="scientific">Alteromonas pelagimontana</name>
    <dbReference type="NCBI Taxonomy" id="1858656"/>
    <lineage>
        <taxon>Bacteria</taxon>
        <taxon>Pseudomonadati</taxon>
        <taxon>Pseudomonadota</taxon>
        <taxon>Gammaproteobacteria</taxon>
        <taxon>Alteromonadales</taxon>
        <taxon>Alteromonadaceae</taxon>
        <taxon>Alteromonas/Salinimonas group</taxon>
        <taxon>Alteromonas</taxon>
    </lineage>
</organism>
<dbReference type="Gene3D" id="1.10.10.10">
    <property type="entry name" value="Winged helix-like DNA-binding domain superfamily/Winged helix DNA-binding domain"/>
    <property type="match status" value="1"/>
</dbReference>
<evidence type="ECO:0000313" key="7">
    <source>
        <dbReference type="EMBL" id="QJR82676.1"/>
    </source>
</evidence>
<dbReference type="Proteomes" id="UP000219285">
    <property type="component" value="Chromosome"/>
</dbReference>
<evidence type="ECO:0000259" key="5">
    <source>
        <dbReference type="PROSITE" id="PS50931"/>
    </source>
</evidence>
<sequence>MDIHLAQTFIAVAQSGSLIAAAKALHVSQTTVTARIKNLETQLRCTLLIRNRSGAHLTENGQRLLPYAHQMIQIWEASKRDVPAPSETSEVLTIGCEQSLWNPLLSAWVSVICRSFPDIALRTIVAESDRLNRDIKAGFIDIALVHLPAYATNVCVEHLLDEKLIMVTSRSARTRSARMRSARLPADEYVYVDWGQEFAEQHDAAFPELIQSRIYFNFGPAALQYILKEGGRGYFRTRVVNRHLNSQDLHRVVDTPEFSYPVYILHRKAPTETVILCVEKLRNLAKSESNWF</sequence>
<dbReference type="GO" id="GO:0000976">
    <property type="term" value="F:transcription cis-regulatory region binding"/>
    <property type="evidence" value="ECO:0007669"/>
    <property type="project" value="TreeGrafter"/>
</dbReference>
<accession>A0A6M4M974</accession>
<reference evidence="6 8" key="3">
    <citation type="submission" date="2020-04" db="EMBL/GenBank/DDBJ databases">
        <title>Complete genome sequence of Alteromonas pelagimontana 5.12T.</title>
        <authorList>
            <person name="Sinha R.K."/>
            <person name="Krishnan K.P."/>
            <person name="Kurian J.P."/>
        </authorList>
    </citation>
    <scope>NUCLEOTIDE SEQUENCE [LARGE SCALE GENOMIC DNA]</scope>
    <source>
        <strain evidence="6 8">5.12</strain>
    </source>
</reference>
<evidence type="ECO:0000256" key="1">
    <source>
        <dbReference type="ARBA" id="ARBA00009437"/>
    </source>
</evidence>
<evidence type="ECO:0000256" key="4">
    <source>
        <dbReference type="ARBA" id="ARBA00023163"/>
    </source>
</evidence>
<dbReference type="SUPFAM" id="SSF46785">
    <property type="entry name" value="Winged helix' DNA-binding domain"/>
    <property type="match status" value="1"/>
</dbReference>
<dbReference type="KEGG" id="apel:CA267_018920"/>
<dbReference type="PANTHER" id="PTHR30126">
    <property type="entry name" value="HTH-TYPE TRANSCRIPTIONAL REGULATOR"/>
    <property type="match status" value="1"/>
</dbReference>
<keyword evidence="3" id="KW-0238">DNA-binding</keyword>
<dbReference type="InterPro" id="IPR005119">
    <property type="entry name" value="LysR_subst-bd"/>
</dbReference>
<reference evidence="6" key="2">
    <citation type="submission" date="2014-12" db="EMBL/GenBank/DDBJ databases">
        <authorList>
            <person name="Hua X."/>
            <person name="Chen Q."/>
            <person name="Li X."/>
            <person name="Feng Y."/>
            <person name="Ruan Z."/>
            <person name="Yu Y."/>
        </authorList>
    </citation>
    <scope>NUCLEOTIDE SEQUENCE</scope>
    <source>
        <strain evidence="6">5.12</strain>
    </source>
</reference>
<dbReference type="EMBL" id="CP052766">
    <property type="protein sequence ID" value="QJR79318.1"/>
    <property type="molecule type" value="Genomic_DNA"/>
</dbReference>
<dbReference type="Gene3D" id="3.40.190.10">
    <property type="entry name" value="Periplasmic binding protein-like II"/>
    <property type="match status" value="2"/>
</dbReference>
<dbReference type="PRINTS" id="PR00039">
    <property type="entry name" value="HTHLYSR"/>
</dbReference>
<proteinExistence type="inferred from homology"/>
<dbReference type="PANTHER" id="PTHR30126:SF21">
    <property type="entry name" value="TRANSCRIPTIONAL REGULATOR-RELATED"/>
    <property type="match status" value="1"/>
</dbReference>
<keyword evidence="8" id="KW-1185">Reference proteome</keyword>
<dbReference type="Pfam" id="PF03466">
    <property type="entry name" value="LysR_substrate"/>
    <property type="match status" value="1"/>
</dbReference>